<organism evidence="2 3">
    <name type="scientific">Pseudomonas simiae</name>
    <dbReference type="NCBI Taxonomy" id="321846"/>
    <lineage>
        <taxon>Bacteria</taxon>
        <taxon>Pseudomonadati</taxon>
        <taxon>Pseudomonadota</taxon>
        <taxon>Gammaproteobacteria</taxon>
        <taxon>Pseudomonadales</taxon>
        <taxon>Pseudomonadaceae</taxon>
        <taxon>Pseudomonas</taxon>
    </lineage>
</organism>
<comment type="caution">
    <text evidence="2">The sequence shown here is derived from an EMBL/GenBank/DDBJ whole genome shotgun (WGS) entry which is preliminary data.</text>
</comment>
<keyword evidence="3" id="KW-1185">Reference proteome</keyword>
<dbReference type="RefSeq" id="WP_236323560.1">
    <property type="nucleotide sequence ID" value="NZ_WKCM01000011.1"/>
</dbReference>
<sequence>MDILKEILIKIGRTDIAKMSDNEVLNLLISISSLLIATLSLAIALIVLFYAAYQFILKRGAGFYGAFSVSSSVWSNQRYVGEVILENTKDKAAAVSAIYLRIGRNIYLELINYSDSPKIIAPFETIKISFREGVSGYISSTFKVDLDTLLAGRSPRKTLIIATPQGISKVKSYKTLWNVYIESLKNHLIVPVHPVRKYHNEKYYSDALQY</sequence>
<gene>
    <name evidence="2" type="ORF">GIW13_09200</name>
</gene>
<dbReference type="EMBL" id="WKCM01000011">
    <property type="protein sequence ID" value="MCF5318463.1"/>
    <property type="molecule type" value="Genomic_DNA"/>
</dbReference>
<protein>
    <submittedName>
        <fullName evidence="2">Uncharacterized protein</fullName>
    </submittedName>
</protein>
<feature type="non-terminal residue" evidence="2">
    <location>
        <position position="210"/>
    </location>
</feature>
<accession>A0ABS9G4Q0</accession>
<keyword evidence="1" id="KW-1133">Transmembrane helix</keyword>
<dbReference type="Proteomes" id="UP000814078">
    <property type="component" value="Unassembled WGS sequence"/>
</dbReference>
<keyword evidence="1" id="KW-0472">Membrane</keyword>
<evidence type="ECO:0000313" key="2">
    <source>
        <dbReference type="EMBL" id="MCF5318463.1"/>
    </source>
</evidence>
<name>A0ABS9G4Q0_9PSED</name>
<keyword evidence="1" id="KW-0812">Transmembrane</keyword>
<feature type="transmembrane region" description="Helical" evidence="1">
    <location>
        <begin position="27"/>
        <end position="53"/>
    </location>
</feature>
<evidence type="ECO:0000256" key="1">
    <source>
        <dbReference type="SAM" id="Phobius"/>
    </source>
</evidence>
<proteinExistence type="predicted"/>
<evidence type="ECO:0000313" key="3">
    <source>
        <dbReference type="Proteomes" id="UP000814078"/>
    </source>
</evidence>
<reference evidence="2 3" key="1">
    <citation type="submission" date="2019-11" db="EMBL/GenBank/DDBJ databases">
        <title>Epiphytic Pseudomonas syringae from cherry orchards.</title>
        <authorList>
            <person name="Hulin M.T."/>
        </authorList>
    </citation>
    <scope>NUCLEOTIDE SEQUENCE [LARGE SCALE GENOMIC DNA]</scope>
    <source>
        <strain evidence="2 3">PA-5-11C</strain>
    </source>
</reference>